<dbReference type="Pfam" id="PF01061">
    <property type="entry name" value="ABC2_membrane"/>
    <property type="match status" value="1"/>
</dbReference>
<feature type="transmembrane region" description="Helical" evidence="6">
    <location>
        <begin position="34"/>
        <end position="53"/>
    </location>
</feature>
<dbReference type="InterPro" id="IPR047817">
    <property type="entry name" value="ABC2_TM_bact-type"/>
</dbReference>
<dbReference type="PANTHER" id="PTHR43229:SF2">
    <property type="entry name" value="NODULATION PROTEIN J"/>
    <property type="match status" value="1"/>
</dbReference>
<keyword evidence="5" id="KW-0046">Antibiotic resistance</keyword>
<evidence type="ECO:0000259" key="7">
    <source>
        <dbReference type="PROSITE" id="PS51012"/>
    </source>
</evidence>
<evidence type="ECO:0000313" key="8">
    <source>
        <dbReference type="EMBL" id="XDQ56715.1"/>
    </source>
</evidence>
<dbReference type="InterPro" id="IPR013525">
    <property type="entry name" value="ABC2_TM"/>
</dbReference>
<dbReference type="GO" id="GO:0046677">
    <property type="term" value="P:response to antibiotic"/>
    <property type="evidence" value="ECO:0007669"/>
    <property type="project" value="UniProtKB-KW"/>
</dbReference>
<evidence type="ECO:0000256" key="4">
    <source>
        <dbReference type="ARBA" id="ARBA00023136"/>
    </source>
</evidence>
<sequence>MTTVSHAAPPAGPGLVHDVQVLAERDFRRSFSRGALVGTVVQPLMFFGIFYATFSRMLDAKGIDYGRFVTPTLVVQALMFVAIASAMSLAADRGSGLFNRLRTMPIGSSALGTARLLVVAAEALTSTVVISLVAHLAGFRFDAGPAAAVGFLLVAMAFTVALAAATATLGLTLRSQEALAAALYLPYLPLLVVSTGFVPASLFPGWLQPIVRASPVSAVVDALRALSTGTPSAGEVVPAVLWCLGLTLLFGWTTARAFRKVTQ</sequence>
<reference evidence="8" key="1">
    <citation type="submission" date="2024-07" db="EMBL/GenBank/DDBJ databases">
        <authorList>
            <person name="Yu S.T."/>
        </authorList>
    </citation>
    <scope>NUCLEOTIDE SEQUENCE</scope>
    <source>
        <strain evidence="8">R41</strain>
    </source>
</reference>
<keyword evidence="6" id="KW-0813">Transport</keyword>
<evidence type="ECO:0000256" key="2">
    <source>
        <dbReference type="ARBA" id="ARBA00022692"/>
    </source>
</evidence>
<dbReference type="GO" id="GO:0140359">
    <property type="term" value="F:ABC-type transporter activity"/>
    <property type="evidence" value="ECO:0007669"/>
    <property type="project" value="InterPro"/>
</dbReference>
<organism evidence="8">
    <name type="scientific">Streptomyces sp. R41</name>
    <dbReference type="NCBI Taxonomy" id="3238632"/>
    <lineage>
        <taxon>Bacteria</taxon>
        <taxon>Bacillati</taxon>
        <taxon>Actinomycetota</taxon>
        <taxon>Actinomycetes</taxon>
        <taxon>Kitasatosporales</taxon>
        <taxon>Streptomycetaceae</taxon>
        <taxon>Streptomyces</taxon>
    </lineage>
</organism>
<feature type="transmembrane region" description="Helical" evidence="6">
    <location>
        <begin position="183"/>
        <end position="207"/>
    </location>
</feature>
<feature type="transmembrane region" description="Helical" evidence="6">
    <location>
        <begin position="73"/>
        <end position="91"/>
    </location>
</feature>
<dbReference type="InterPro" id="IPR051784">
    <property type="entry name" value="Nod_factor_ABC_transporter"/>
</dbReference>
<dbReference type="PANTHER" id="PTHR43229">
    <property type="entry name" value="NODULATION PROTEIN J"/>
    <property type="match status" value="1"/>
</dbReference>
<feature type="transmembrane region" description="Helical" evidence="6">
    <location>
        <begin position="112"/>
        <end position="134"/>
    </location>
</feature>
<protein>
    <recommendedName>
        <fullName evidence="6">Transport permease protein</fullName>
    </recommendedName>
</protein>
<comment type="subcellular location">
    <subcellularLocation>
        <location evidence="6">Cell membrane</location>
        <topology evidence="6">Multi-pass membrane protein</topology>
    </subcellularLocation>
    <subcellularLocation>
        <location evidence="1">Membrane</location>
        <topology evidence="1">Multi-pass membrane protein</topology>
    </subcellularLocation>
</comment>
<dbReference type="InterPro" id="IPR000412">
    <property type="entry name" value="ABC_2_transport"/>
</dbReference>
<keyword evidence="3 6" id="KW-1133">Transmembrane helix</keyword>
<keyword evidence="4 6" id="KW-0472">Membrane</keyword>
<dbReference type="RefSeq" id="WP_369249787.1">
    <property type="nucleotide sequence ID" value="NZ_CP163443.1"/>
</dbReference>
<dbReference type="EMBL" id="CP163443">
    <property type="protein sequence ID" value="XDQ56715.1"/>
    <property type="molecule type" value="Genomic_DNA"/>
</dbReference>
<proteinExistence type="inferred from homology"/>
<dbReference type="PROSITE" id="PS51012">
    <property type="entry name" value="ABC_TM2"/>
    <property type="match status" value="1"/>
</dbReference>
<feature type="domain" description="ABC transmembrane type-2" evidence="7">
    <location>
        <begin position="34"/>
        <end position="261"/>
    </location>
</feature>
<dbReference type="GO" id="GO:0043190">
    <property type="term" value="C:ATP-binding cassette (ABC) transporter complex"/>
    <property type="evidence" value="ECO:0007669"/>
    <property type="project" value="InterPro"/>
</dbReference>
<keyword evidence="2 6" id="KW-0812">Transmembrane</keyword>
<name>A0AB39RLA4_9ACTN</name>
<evidence type="ECO:0000256" key="1">
    <source>
        <dbReference type="ARBA" id="ARBA00004141"/>
    </source>
</evidence>
<accession>A0AB39RLA4</accession>
<keyword evidence="6" id="KW-1003">Cell membrane</keyword>
<feature type="transmembrane region" description="Helical" evidence="6">
    <location>
        <begin position="146"/>
        <end position="171"/>
    </location>
</feature>
<evidence type="ECO:0000256" key="3">
    <source>
        <dbReference type="ARBA" id="ARBA00022989"/>
    </source>
</evidence>
<dbReference type="PIRSF" id="PIRSF006648">
    <property type="entry name" value="DrrB"/>
    <property type="match status" value="1"/>
</dbReference>
<evidence type="ECO:0000256" key="6">
    <source>
        <dbReference type="RuleBase" id="RU361157"/>
    </source>
</evidence>
<feature type="transmembrane region" description="Helical" evidence="6">
    <location>
        <begin position="239"/>
        <end position="258"/>
    </location>
</feature>
<dbReference type="AlphaFoldDB" id="A0AB39RLA4"/>
<gene>
    <name evidence="8" type="ORF">AB5J53_36090</name>
</gene>
<evidence type="ECO:0000256" key="5">
    <source>
        <dbReference type="ARBA" id="ARBA00023251"/>
    </source>
</evidence>
<comment type="similarity">
    <text evidence="6">Belongs to the ABC-2 integral membrane protein family.</text>
</comment>